<evidence type="ECO:0000313" key="3">
    <source>
        <dbReference type="Proteomes" id="UP000258309"/>
    </source>
</evidence>
<dbReference type="InterPro" id="IPR052895">
    <property type="entry name" value="HetReg/Transcr_Mod"/>
</dbReference>
<evidence type="ECO:0000313" key="2">
    <source>
        <dbReference type="EMBL" id="RFU31490.1"/>
    </source>
</evidence>
<proteinExistence type="predicted"/>
<name>A0A3E2HDL2_SCYLI</name>
<gene>
    <name evidence="2" type="ORF">B7463_g4858</name>
</gene>
<feature type="domain" description="Heterokaryon incompatibility" evidence="1">
    <location>
        <begin position="42"/>
        <end position="191"/>
    </location>
</feature>
<dbReference type="InterPro" id="IPR010730">
    <property type="entry name" value="HET"/>
</dbReference>
<reference evidence="2 3" key="1">
    <citation type="submission" date="2018-05" db="EMBL/GenBank/DDBJ databases">
        <title>Draft genome sequence of Scytalidium lignicola DSM 105466, a ubiquitous saprotrophic fungus.</title>
        <authorList>
            <person name="Buettner E."/>
            <person name="Gebauer A.M."/>
            <person name="Hofrichter M."/>
            <person name="Liers C."/>
            <person name="Kellner H."/>
        </authorList>
    </citation>
    <scope>NUCLEOTIDE SEQUENCE [LARGE SCALE GENOMIC DNA]</scope>
    <source>
        <strain evidence="2 3">DSM 105466</strain>
    </source>
</reference>
<feature type="non-terminal residue" evidence="2">
    <location>
        <position position="595"/>
    </location>
</feature>
<evidence type="ECO:0000259" key="1">
    <source>
        <dbReference type="Pfam" id="PF06985"/>
    </source>
</evidence>
<organism evidence="2 3">
    <name type="scientific">Scytalidium lignicola</name>
    <name type="common">Hyphomycete</name>
    <dbReference type="NCBI Taxonomy" id="5539"/>
    <lineage>
        <taxon>Eukaryota</taxon>
        <taxon>Fungi</taxon>
        <taxon>Dikarya</taxon>
        <taxon>Ascomycota</taxon>
        <taxon>Pezizomycotina</taxon>
        <taxon>Leotiomycetes</taxon>
        <taxon>Leotiomycetes incertae sedis</taxon>
        <taxon>Scytalidium</taxon>
    </lineage>
</organism>
<dbReference type="PANTHER" id="PTHR24148:SF64">
    <property type="entry name" value="HETEROKARYON INCOMPATIBILITY DOMAIN-CONTAINING PROTEIN"/>
    <property type="match status" value="1"/>
</dbReference>
<dbReference type="OrthoDB" id="3556612at2759"/>
<dbReference type="EMBL" id="NCSJ02000075">
    <property type="protein sequence ID" value="RFU31490.1"/>
    <property type="molecule type" value="Genomic_DNA"/>
</dbReference>
<dbReference type="PANTHER" id="PTHR24148">
    <property type="entry name" value="ANKYRIN REPEAT DOMAIN-CONTAINING PROTEIN 39 HOMOLOG-RELATED"/>
    <property type="match status" value="1"/>
</dbReference>
<accession>A0A3E2HDL2</accession>
<dbReference type="OMA" id="MAIVPCH"/>
<dbReference type="Pfam" id="PF06985">
    <property type="entry name" value="HET"/>
    <property type="match status" value="1"/>
</dbReference>
<dbReference type="STRING" id="5539.A0A3E2HDL2"/>
<feature type="non-terminal residue" evidence="2">
    <location>
        <position position="1"/>
    </location>
</feature>
<keyword evidence="3" id="KW-1185">Reference proteome</keyword>
<sequence>MSNEFKYTTLKDGEFRLIKLSRHGKDPHYQLLNINLNEAPPYFALSYTWDGQKPDHHIQCDGKSLPVTFNITKILPSLLEKNGPHLVWIDGVCINQNDDDEKGSQIPLMQQIYTKAVKVMIWLGDGDEWVEKAMTQIVDITGKLKRFKAARVITEEMLADAGLPSLYSLVWGGIHSLLSRGWFTRVWVFQEVILARIAEVIYGSQVIPLQDVIDLRQAISSAQCTQLLRGTKGNKDIDVLRGDPGMNTLHIISLYKTQQDSGRKFNLVSLVETARDWYVFDPRDRVYGMLGLVDDRVRRYIKVDYTQQTPAQVYLDLAKYAVKIKLYPNLLHRVFKDGEVDSIELELPSWCLNFSKRRDIVLIGSEISPFSAGFRDPNISFQPYLAPNTTSLQVMGFQVDEVKEIVPGTWRSWLESPRAGELSSAEESFMWETRCFELSKKVYGNKEAAVEAHAHTLIADQINGRKRCTSSQRKAYESWKSELSVRARRKRLRSGAGMDIRDAIFNTYLSAVNSAARNHRFFSTVGGRIGMGPFPVKAGDKICIICNTYTPFILDSPQEIRDHFKVVGEAYVHGLMYGEAFGVVEENLIREISLD</sequence>
<dbReference type="AlphaFoldDB" id="A0A3E2HDL2"/>
<comment type="caution">
    <text evidence="2">The sequence shown here is derived from an EMBL/GenBank/DDBJ whole genome shotgun (WGS) entry which is preliminary data.</text>
</comment>
<dbReference type="Proteomes" id="UP000258309">
    <property type="component" value="Unassembled WGS sequence"/>
</dbReference>
<dbReference type="Pfam" id="PF26639">
    <property type="entry name" value="Het-6_barrel"/>
    <property type="match status" value="1"/>
</dbReference>
<protein>
    <recommendedName>
        <fullName evidence="1">Heterokaryon incompatibility domain-containing protein</fullName>
    </recommendedName>
</protein>